<feature type="transmembrane region" description="Helical" evidence="7">
    <location>
        <begin position="368"/>
        <end position="390"/>
    </location>
</feature>
<sequence>MSQTARPRSRASRWGAAAIAATLGASAALFLGAAPAHADEVGGWALDALNVEEAWQHTQGEGITVAVLDTGLDASHPYFEDKNVHEGYSTFDSEDDAFHDQDGHGTLVSSLVLAVAPEATLMPVKTTHGRFDQFETVDLPPAPIDSEIRWAVDNGADVLVLPFGSNGIYDVDLEAYQYAVDNDVLVLAAAGNDPDADKFHPAATDGILAVSGTDVNGELYVDSTTGPHIDAAGPAADITAADTTIWQEDDHPLYRQFWGTSLTVGLIGGVAALVLASDSDIDANNAIARMLGTAVDIGPADQFGHGLIDAGAAVAAEGIDTVSENPLGYPMGESGASQEAEEEPTASPEAAGPVGAAPDDRILGLSPLVFWLLVGFIVLDIIAVTIFLVLKKRKEARQQPQAYAPWPQYPGQQGSSHPPQY</sequence>
<feature type="region of interest" description="Disordered" evidence="6">
    <location>
        <begin position="400"/>
        <end position="421"/>
    </location>
</feature>
<dbReference type="PANTHER" id="PTHR43399">
    <property type="entry name" value="SUBTILISIN-RELATED"/>
    <property type="match status" value="1"/>
</dbReference>
<dbReference type="PROSITE" id="PS51892">
    <property type="entry name" value="SUBTILASE"/>
    <property type="match status" value="1"/>
</dbReference>
<evidence type="ECO:0000256" key="7">
    <source>
        <dbReference type="SAM" id="Phobius"/>
    </source>
</evidence>
<accession>A0A895XRD5</accession>
<name>A0A895XRD5_9ACTN</name>
<dbReference type="InterPro" id="IPR036852">
    <property type="entry name" value="Peptidase_S8/S53_dom_sf"/>
</dbReference>
<evidence type="ECO:0000256" key="3">
    <source>
        <dbReference type="ARBA" id="ARBA00022801"/>
    </source>
</evidence>
<dbReference type="InterPro" id="IPR023827">
    <property type="entry name" value="Peptidase_S8_Asp-AS"/>
</dbReference>
<keyword evidence="8" id="KW-0732">Signal</keyword>
<feature type="active site" description="Charge relay system" evidence="5">
    <location>
        <position position="261"/>
    </location>
</feature>
<protein>
    <submittedName>
        <fullName evidence="10">S8 family serine peptidase</fullName>
    </submittedName>
</protein>
<feature type="signal peptide" evidence="8">
    <location>
        <begin position="1"/>
        <end position="38"/>
    </location>
</feature>
<evidence type="ECO:0000259" key="9">
    <source>
        <dbReference type="Pfam" id="PF00082"/>
    </source>
</evidence>
<dbReference type="Gene3D" id="3.40.50.200">
    <property type="entry name" value="Peptidase S8/S53 domain"/>
    <property type="match status" value="1"/>
</dbReference>
<dbReference type="InterPro" id="IPR051048">
    <property type="entry name" value="Peptidase_S8/S53_subtilisin"/>
</dbReference>
<feature type="domain" description="Peptidase S8/S53" evidence="9">
    <location>
        <begin position="60"/>
        <end position="306"/>
    </location>
</feature>
<dbReference type="PANTHER" id="PTHR43399:SF4">
    <property type="entry name" value="CELL WALL-ASSOCIATED PROTEASE"/>
    <property type="match status" value="1"/>
</dbReference>
<comment type="similarity">
    <text evidence="1 5">Belongs to the peptidase S8 family.</text>
</comment>
<keyword evidence="3 5" id="KW-0378">Hydrolase</keyword>
<dbReference type="RefSeq" id="WP_213171127.1">
    <property type="nucleotide sequence ID" value="NZ_CP070496.1"/>
</dbReference>
<keyword evidence="7" id="KW-0472">Membrane</keyword>
<evidence type="ECO:0000256" key="4">
    <source>
        <dbReference type="ARBA" id="ARBA00022825"/>
    </source>
</evidence>
<evidence type="ECO:0000313" key="11">
    <source>
        <dbReference type="Proteomes" id="UP000662939"/>
    </source>
</evidence>
<evidence type="ECO:0000256" key="1">
    <source>
        <dbReference type="ARBA" id="ARBA00011073"/>
    </source>
</evidence>
<dbReference type="KEGG" id="nav:JQS30_15415"/>
<dbReference type="Pfam" id="PF00082">
    <property type="entry name" value="Peptidase_S8"/>
    <property type="match status" value="1"/>
</dbReference>
<feature type="compositionally biased region" description="Low complexity" evidence="6">
    <location>
        <begin position="400"/>
        <end position="414"/>
    </location>
</feature>
<dbReference type="SUPFAM" id="SSF52743">
    <property type="entry name" value="Subtilisin-like"/>
    <property type="match status" value="1"/>
</dbReference>
<dbReference type="AlphaFoldDB" id="A0A895XRD5"/>
<dbReference type="GO" id="GO:0004252">
    <property type="term" value="F:serine-type endopeptidase activity"/>
    <property type="evidence" value="ECO:0007669"/>
    <property type="project" value="UniProtKB-UniRule"/>
</dbReference>
<evidence type="ECO:0000313" key="10">
    <source>
        <dbReference type="EMBL" id="QSB05126.1"/>
    </source>
</evidence>
<reference evidence="10" key="1">
    <citation type="submission" date="2021-02" db="EMBL/GenBank/DDBJ databases">
        <title>Natronoglycomyces albus gen. nov., sp. nov, a haloalkaliphilic actinobacterium from a soda solonchak soil.</title>
        <authorList>
            <person name="Sorokin D.Y."/>
            <person name="Khijniak T.V."/>
            <person name="Zakharycheva A.P."/>
            <person name="Boueva O.V."/>
            <person name="Ariskina E.V."/>
            <person name="Hahnke R.L."/>
            <person name="Bunk B."/>
            <person name="Sproer C."/>
            <person name="Schumann P."/>
            <person name="Evtushenko L.I."/>
            <person name="Kublanov I.V."/>
        </authorList>
    </citation>
    <scope>NUCLEOTIDE SEQUENCE</scope>
    <source>
        <strain evidence="10">DSM 106290</strain>
    </source>
</reference>
<keyword evidence="4 5" id="KW-0720">Serine protease</keyword>
<evidence type="ECO:0000256" key="8">
    <source>
        <dbReference type="SAM" id="SignalP"/>
    </source>
</evidence>
<organism evidence="10 11">
    <name type="scientific">Natronoglycomyces albus</name>
    <dbReference type="NCBI Taxonomy" id="2811108"/>
    <lineage>
        <taxon>Bacteria</taxon>
        <taxon>Bacillati</taxon>
        <taxon>Actinomycetota</taxon>
        <taxon>Actinomycetes</taxon>
        <taxon>Glycomycetales</taxon>
        <taxon>Glycomycetaceae</taxon>
        <taxon>Natronoglycomyces</taxon>
    </lineage>
</organism>
<dbReference type="PRINTS" id="PR00723">
    <property type="entry name" value="SUBTILISIN"/>
</dbReference>
<dbReference type="InterPro" id="IPR000209">
    <property type="entry name" value="Peptidase_S8/S53_dom"/>
</dbReference>
<feature type="active site" description="Charge relay system" evidence="5">
    <location>
        <position position="69"/>
    </location>
</feature>
<feature type="region of interest" description="Disordered" evidence="6">
    <location>
        <begin position="325"/>
        <end position="353"/>
    </location>
</feature>
<dbReference type="Proteomes" id="UP000662939">
    <property type="component" value="Chromosome"/>
</dbReference>
<keyword evidence="7" id="KW-1133">Transmembrane helix</keyword>
<keyword evidence="11" id="KW-1185">Reference proteome</keyword>
<keyword evidence="7" id="KW-0812">Transmembrane</keyword>
<gene>
    <name evidence="10" type="ORF">JQS30_15415</name>
</gene>
<dbReference type="InterPro" id="IPR015500">
    <property type="entry name" value="Peptidase_S8_subtilisin-rel"/>
</dbReference>
<keyword evidence="2 5" id="KW-0645">Protease</keyword>
<dbReference type="PROSITE" id="PS00136">
    <property type="entry name" value="SUBTILASE_ASP"/>
    <property type="match status" value="1"/>
</dbReference>
<evidence type="ECO:0000256" key="6">
    <source>
        <dbReference type="SAM" id="MobiDB-lite"/>
    </source>
</evidence>
<feature type="active site" description="Charge relay system" evidence="5">
    <location>
        <position position="104"/>
    </location>
</feature>
<feature type="chain" id="PRO_5034295008" evidence="8">
    <location>
        <begin position="39"/>
        <end position="421"/>
    </location>
</feature>
<proteinExistence type="inferred from homology"/>
<evidence type="ECO:0000256" key="5">
    <source>
        <dbReference type="PROSITE-ProRule" id="PRU01240"/>
    </source>
</evidence>
<dbReference type="GO" id="GO:0006508">
    <property type="term" value="P:proteolysis"/>
    <property type="evidence" value="ECO:0007669"/>
    <property type="project" value="UniProtKB-KW"/>
</dbReference>
<evidence type="ECO:0000256" key="2">
    <source>
        <dbReference type="ARBA" id="ARBA00022670"/>
    </source>
</evidence>
<dbReference type="EMBL" id="CP070496">
    <property type="protein sequence ID" value="QSB05126.1"/>
    <property type="molecule type" value="Genomic_DNA"/>
</dbReference>